<dbReference type="AlphaFoldDB" id="A0A2P2NKK5"/>
<accession>A0A2P2NKK5</accession>
<evidence type="ECO:0000313" key="1">
    <source>
        <dbReference type="EMBL" id="MBX43012.1"/>
    </source>
</evidence>
<name>A0A2P2NKK5_RHIMU</name>
<organism evidence="1">
    <name type="scientific">Rhizophora mucronata</name>
    <name type="common">Asiatic mangrove</name>
    <dbReference type="NCBI Taxonomy" id="61149"/>
    <lineage>
        <taxon>Eukaryota</taxon>
        <taxon>Viridiplantae</taxon>
        <taxon>Streptophyta</taxon>
        <taxon>Embryophyta</taxon>
        <taxon>Tracheophyta</taxon>
        <taxon>Spermatophyta</taxon>
        <taxon>Magnoliopsida</taxon>
        <taxon>eudicotyledons</taxon>
        <taxon>Gunneridae</taxon>
        <taxon>Pentapetalae</taxon>
        <taxon>rosids</taxon>
        <taxon>fabids</taxon>
        <taxon>Malpighiales</taxon>
        <taxon>Rhizophoraceae</taxon>
        <taxon>Rhizophora</taxon>
    </lineage>
</organism>
<reference evidence="1" key="1">
    <citation type="submission" date="2018-02" db="EMBL/GenBank/DDBJ databases">
        <title>Rhizophora mucronata_Transcriptome.</title>
        <authorList>
            <person name="Meera S.P."/>
            <person name="Sreeshan A."/>
            <person name="Augustine A."/>
        </authorList>
    </citation>
    <scope>NUCLEOTIDE SEQUENCE</scope>
    <source>
        <tissue evidence="1">Leaf</tissue>
    </source>
</reference>
<proteinExistence type="predicted"/>
<sequence>MSAQISESDQLHNQCSARIFVSCSGAHVFLLHLHHLVLCGFHQLQGQLKLFLILLKMLWSGNMPLLVF</sequence>
<protein>
    <submittedName>
        <fullName evidence="1">Uncharacterized protein</fullName>
    </submittedName>
</protein>
<dbReference type="EMBL" id="GGEC01062528">
    <property type="protein sequence ID" value="MBX43012.1"/>
    <property type="molecule type" value="Transcribed_RNA"/>
</dbReference>